<feature type="chain" id="PRO_5025506599" description="Secreted protein" evidence="1">
    <location>
        <begin position="21"/>
        <end position="137"/>
    </location>
</feature>
<feature type="signal peptide" evidence="1">
    <location>
        <begin position="1"/>
        <end position="20"/>
    </location>
</feature>
<evidence type="ECO:0000256" key="1">
    <source>
        <dbReference type="SAM" id="SignalP"/>
    </source>
</evidence>
<proteinExistence type="predicted"/>
<dbReference type="AlphaFoldDB" id="A0A6B0UTA9"/>
<accession>A0A6B0UTA9</accession>
<organism evidence="2">
    <name type="scientific">Ixodes ricinus</name>
    <name type="common">Common tick</name>
    <name type="synonym">Acarus ricinus</name>
    <dbReference type="NCBI Taxonomy" id="34613"/>
    <lineage>
        <taxon>Eukaryota</taxon>
        <taxon>Metazoa</taxon>
        <taxon>Ecdysozoa</taxon>
        <taxon>Arthropoda</taxon>
        <taxon>Chelicerata</taxon>
        <taxon>Arachnida</taxon>
        <taxon>Acari</taxon>
        <taxon>Parasitiformes</taxon>
        <taxon>Ixodida</taxon>
        <taxon>Ixodoidea</taxon>
        <taxon>Ixodidae</taxon>
        <taxon>Ixodinae</taxon>
        <taxon>Ixodes</taxon>
    </lineage>
</organism>
<reference evidence="2" key="1">
    <citation type="submission" date="2019-12" db="EMBL/GenBank/DDBJ databases">
        <title>An insight into the sialome of adult female Ixodes ricinus ticks feeding for 6 days.</title>
        <authorList>
            <person name="Perner J."/>
            <person name="Ribeiro J.M.C."/>
        </authorList>
    </citation>
    <scope>NUCLEOTIDE SEQUENCE</scope>
    <source>
        <strain evidence="2">Semi-engorged</strain>
        <tissue evidence="2">Salivary glands</tissue>
    </source>
</reference>
<sequence length="137" mass="15034">MKISACNAGALSFILTLLKTGPSCFLAKLKHTTEETKATIFRCVVTTRKSTNSVAITSEDLCDDVVLTCLALEKVKEWVEDNVAVYSHVTYVSDGAASHFKNRYQLHQFAQNDCPQAQWLFSASGNGKMHATELADS</sequence>
<protein>
    <recommendedName>
        <fullName evidence="3">Secreted protein</fullName>
    </recommendedName>
</protein>
<evidence type="ECO:0008006" key="3">
    <source>
        <dbReference type="Google" id="ProtNLM"/>
    </source>
</evidence>
<evidence type="ECO:0000313" key="2">
    <source>
        <dbReference type="EMBL" id="MXU92784.1"/>
    </source>
</evidence>
<dbReference type="EMBL" id="GIFC01010701">
    <property type="protein sequence ID" value="MXU92784.1"/>
    <property type="molecule type" value="Transcribed_RNA"/>
</dbReference>
<keyword evidence="1" id="KW-0732">Signal</keyword>
<name>A0A6B0UTA9_IXORI</name>